<feature type="domain" description="Aminoglycoside phosphotransferase" evidence="1">
    <location>
        <begin position="32"/>
        <end position="203"/>
    </location>
</feature>
<dbReference type="InterPro" id="IPR011009">
    <property type="entry name" value="Kinase-like_dom_sf"/>
</dbReference>
<dbReference type="EMBL" id="BJYX01000001">
    <property type="protein sequence ID" value="GEO28423.1"/>
    <property type="molecule type" value="Genomic_DNA"/>
</dbReference>
<dbReference type="InterPro" id="IPR051678">
    <property type="entry name" value="AGP_Transferase"/>
</dbReference>
<dbReference type="RefSeq" id="WP_147062547.1">
    <property type="nucleotide sequence ID" value="NZ_BAAARO010000025.1"/>
</dbReference>
<dbReference type="Gene3D" id="3.90.1200.10">
    <property type="match status" value="1"/>
</dbReference>
<sequence length="249" mass="26909">MTQVEAVVAHRERATLRVGDVFLKVDGDEERLAREVEAMAAAPVPTAERLWHRPPVLALAALPGTSLGRLGSPSTASAQAWVAAGSVVRRLHEALVPTWPGASLEDTVAELDAECAWLLAERVIPTELVTRNREVAQAALRPWTPVFVHGDLQVAHVFVDGETVTGVLDWSEAGAGDAMYDLATLTLGHPEHLDHVVSGYGDGVDLDVIRGWWSLRSLTAVRWLVEHGFDPAAPGCEIDVLKAQLRHPT</sequence>
<keyword evidence="2" id="KW-0808">Transferase</keyword>
<comment type="caution">
    <text evidence="2">The sequence shown here is derived from an EMBL/GenBank/DDBJ whole genome shotgun (WGS) entry which is preliminary data.</text>
</comment>
<protein>
    <submittedName>
        <fullName evidence="2">Aminoglycoside phosphotransferase</fullName>
    </submittedName>
</protein>
<dbReference type="GO" id="GO:0016740">
    <property type="term" value="F:transferase activity"/>
    <property type="evidence" value="ECO:0007669"/>
    <property type="project" value="UniProtKB-KW"/>
</dbReference>
<dbReference type="Pfam" id="PF01636">
    <property type="entry name" value="APH"/>
    <property type="match status" value="1"/>
</dbReference>
<gene>
    <name evidence="2" type="ORF">TAE01_02330</name>
</gene>
<name>A0A512CW29_9MICO</name>
<evidence type="ECO:0000259" key="1">
    <source>
        <dbReference type="Pfam" id="PF01636"/>
    </source>
</evidence>
<dbReference type="PANTHER" id="PTHR21310:SF40">
    <property type="entry name" value="AMINOGLYCOSIDE PHOSPHOTRANSFERASE DOMAIN-CONTAINING PROTEIN-RELATED"/>
    <property type="match status" value="1"/>
</dbReference>
<evidence type="ECO:0000313" key="3">
    <source>
        <dbReference type="Proteomes" id="UP000321534"/>
    </source>
</evidence>
<dbReference type="AlphaFoldDB" id="A0A512CW29"/>
<dbReference type="SUPFAM" id="SSF56112">
    <property type="entry name" value="Protein kinase-like (PK-like)"/>
    <property type="match status" value="1"/>
</dbReference>
<accession>A0A512CW29</accession>
<reference evidence="2 3" key="1">
    <citation type="submission" date="2019-07" db="EMBL/GenBank/DDBJ databases">
        <title>Whole genome shotgun sequence of Terrabacter aerolatus NBRC 106305.</title>
        <authorList>
            <person name="Hosoyama A."/>
            <person name="Uohara A."/>
            <person name="Ohji S."/>
            <person name="Ichikawa N."/>
        </authorList>
    </citation>
    <scope>NUCLEOTIDE SEQUENCE [LARGE SCALE GENOMIC DNA]</scope>
    <source>
        <strain evidence="2 3">NBRC 106305</strain>
    </source>
</reference>
<proteinExistence type="predicted"/>
<dbReference type="InterPro" id="IPR002575">
    <property type="entry name" value="Aminoglycoside_PTrfase"/>
</dbReference>
<dbReference type="PANTHER" id="PTHR21310">
    <property type="entry name" value="AMINOGLYCOSIDE PHOSPHOTRANSFERASE-RELATED-RELATED"/>
    <property type="match status" value="1"/>
</dbReference>
<dbReference type="OrthoDB" id="9797603at2"/>
<keyword evidence="3" id="KW-1185">Reference proteome</keyword>
<organism evidence="2 3">
    <name type="scientific">Terrabacter aerolatus</name>
    <dbReference type="NCBI Taxonomy" id="422442"/>
    <lineage>
        <taxon>Bacteria</taxon>
        <taxon>Bacillati</taxon>
        <taxon>Actinomycetota</taxon>
        <taxon>Actinomycetes</taxon>
        <taxon>Micrococcales</taxon>
        <taxon>Intrasporangiaceae</taxon>
        <taxon>Terrabacter</taxon>
    </lineage>
</organism>
<dbReference type="Proteomes" id="UP000321534">
    <property type="component" value="Unassembled WGS sequence"/>
</dbReference>
<evidence type="ECO:0000313" key="2">
    <source>
        <dbReference type="EMBL" id="GEO28423.1"/>
    </source>
</evidence>